<organism evidence="2 3">
    <name type="scientific">Nezara viridula</name>
    <name type="common">Southern green stink bug</name>
    <name type="synonym">Cimex viridulus</name>
    <dbReference type="NCBI Taxonomy" id="85310"/>
    <lineage>
        <taxon>Eukaryota</taxon>
        <taxon>Metazoa</taxon>
        <taxon>Ecdysozoa</taxon>
        <taxon>Arthropoda</taxon>
        <taxon>Hexapoda</taxon>
        <taxon>Insecta</taxon>
        <taxon>Pterygota</taxon>
        <taxon>Neoptera</taxon>
        <taxon>Paraneoptera</taxon>
        <taxon>Hemiptera</taxon>
        <taxon>Heteroptera</taxon>
        <taxon>Panheteroptera</taxon>
        <taxon>Pentatomomorpha</taxon>
        <taxon>Pentatomoidea</taxon>
        <taxon>Pentatomidae</taxon>
        <taxon>Pentatominae</taxon>
        <taxon>Nezara</taxon>
    </lineage>
</organism>
<dbReference type="PRINTS" id="PR00153">
    <property type="entry name" value="CSAPPISMRASE"/>
</dbReference>
<proteinExistence type="predicted"/>
<sequence>MAERTHLQQERYKEHRKNVMHAEKRIKTDPPRLKADLYISNGILNAAQARLRDVEQANRALVTKINYIIRTKGIVDCHEGSFIRESNYKSRVINNLMTERANRELYDLITTIGSKYSKKSQMDSFNDRKNTLLFISRHPEIYKNELLDPLEKWSILPEKNNSEITRCNPQKRTRCFLDFEILNERKLGRMYIEIYNDFVPIAGDNFLRFVRGEKGKGYKNTKLYIIMPGIGFLGGDVDHANGASPRSAYGKPFASENYFLQFNGPGVIASFTLYPNVNFCQFFVAFQKLSFLQNQYVVIGRVIKNLRTLEMIEEFGTKSGTPRKPITITNCGIFTKK</sequence>
<dbReference type="AlphaFoldDB" id="A0A9P0E577"/>
<dbReference type="GO" id="GO:0005737">
    <property type="term" value="C:cytoplasm"/>
    <property type="evidence" value="ECO:0007669"/>
    <property type="project" value="TreeGrafter"/>
</dbReference>
<dbReference type="PANTHER" id="PTHR11071">
    <property type="entry name" value="PEPTIDYL-PROLYL CIS-TRANS ISOMERASE"/>
    <property type="match status" value="1"/>
</dbReference>
<evidence type="ECO:0000313" key="3">
    <source>
        <dbReference type="Proteomes" id="UP001152798"/>
    </source>
</evidence>
<protein>
    <recommendedName>
        <fullName evidence="1">PPIase cyclophilin-type domain-containing protein</fullName>
    </recommendedName>
</protein>
<evidence type="ECO:0000313" key="2">
    <source>
        <dbReference type="EMBL" id="CAH1390220.1"/>
    </source>
</evidence>
<dbReference type="Pfam" id="PF00160">
    <property type="entry name" value="Pro_isomerase"/>
    <property type="match status" value="1"/>
</dbReference>
<name>A0A9P0E577_NEZVI</name>
<dbReference type="Gene3D" id="2.40.100.10">
    <property type="entry name" value="Cyclophilin-like"/>
    <property type="match status" value="1"/>
</dbReference>
<dbReference type="InterPro" id="IPR002130">
    <property type="entry name" value="Cyclophilin-type_PPIase_dom"/>
</dbReference>
<gene>
    <name evidence="2" type="ORF">NEZAVI_LOCUS1458</name>
</gene>
<dbReference type="GO" id="GO:0016018">
    <property type="term" value="F:cyclosporin A binding"/>
    <property type="evidence" value="ECO:0007669"/>
    <property type="project" value="TreeGrafter"/>
</dbReference>
<dbReference type="PROSITE" id="PS50072">
    <property type="entry name" value="CSA_PPIASE_2"/>
    <property type="match status" value="1"/>
</dbReference>
<dbReference type="GO" id="GO:0003755">
    <property type="term" value="F:peptidyl-prolyl cis-trans isomerase activity"/>
    <property type="evidence" value="ECO:0007669"/>
    <property type="project" value="InterPro"/>
</dbReference>
<reference evidence="2" key="1">
    <citation type="submission" date="2022-01" db="EMBL/GenBank/DDBJ databases">
        <authorList>
            <person name="King R."/>
        </authorList>
    </citation>
    <scope>NUCLEOTIDE SEQUENCE</scope>
</reference>
<dbReference type="InterPro" id="IPR029000">
    <property type="entry name" value="Cyclophilin-like_dom_sf"/>
</dbReference>
<accession>A0A9P0E577</accession>
<dbReference type="EMBL" id="OV725077">
    <property type="protein sequence ID" value="CAH1390220.1"/>
    <property type="molecule type" value="Genomic_DNA"/>
</dbReference>
<dbReference type="SUPFAM" id="SSF50891">
    <property type="entry name" value="Cyclophilin-like"/>
    <property type="match status" value="1"/>
</dbReference>
<evidence type="ECO:0000259" key="1">
    <source>
        <dbReference type="PROSITE" id="PS50072"/>
    </source>
</evidence>
<feature type="domain" description="PPIase cyclophilin-type" evidence="1">
    <location>
        <begin position="183"/>
        <end position="333"/>
    </location>
</feature>
<dbReference type="PANTHER" id="PTHR11071:SF561">
    <property type="entry name" value="PEPTIDYL-PROLYL CIS-TRANS ISOMERASE D-RELATED"/>
    <property type="match status" value="1"/>
</dbReference>
<dbReference type="GO" id="GO:0006457">
    <property type="term" value="P:protein folding"/>
    <property type="evidence" value="ECO:0007669"/>
    <property type="project" value="TreeGrafter"/>
</dbReference>
<dbReference type="Proteomes" id="UP001152798">
    <property type="component" value="Chromosome 1"/>
</dbReference>
<keyword evidence="3" id="KW-1185">Reference proteome</keyword>
<dbReference type="OrthoDB" id="193499at2759"/>